<dbReference type="EMBL" id="FNFF01000025">
    <property type="protein sequence ID" value="SDL27995.1"/>
    <property type="molecule type" value="Genomic_DNA"/>
</dbReference>
<dbReference type="OrthoDB" id="4253736at2"/>
<organism evidence="2 3">
    <name type="scientific">Streptomyces indicus</name>
    <dbReference type="NCBI Taxonomy" id="417292"/>
    <lineage>
        <taxon>Bacteria</taxon>
        <taxon>Bacillati</taxon>
        <taxon>Actinomycetota</taxon>
        <taxon>Actinomycetes</taxon>
        <taxon>Kitasatosporales</taxon>
        <taxon>Streptomycetaceae</taxon>
        <taxon>Streptomyces</taxon>
    </lineage>
</organism>
<name>A0A1G9ISH1_9ACTN</name>
<evidence type="ECO:0000313" key="2">
    <source>
        <dbReference type="EMBL" id="SDL27995.1"/>
    </source>
</evidence>
<dbReference type="AlphaFoldDB" id="A0A1G9ISH1"/>
<feature type="region of interest" description="Disordered" evidence="1">
    <location>
        <begin position="1"/>
        <end position="21"/>
    </location>
</feature>
<dbReference type="STRING" id="417292.SAMN05421806_12537"/>
<evidence type="ECO:0000256" key="1">
    <source>
        <dbReference type="SAM" id="MobiDB-lite"/>
    </source>
</evidence>
<accession>A0A1G9ISH1</accession>
<proteinExistence type="predicted"/>
<dbReference type="RefSeq" id="WP_143041432.1">
    <property type="nucleotide sequence ID" value="NZ_FNFF01000025.1"/>
</dbReference>
<sequence length="108" mass="12253">MADAQTPFVPKGERRFDSTQTCGYQPSTAGEACGKPGAWHVMWDAELDNSITCNEHMELIQRRWMYIDRHPITSDCTMPGALWIFLNDRCEYPSETSAEKAVVREVPA</sequence>
<protein>
    <submittedName>
        <fullName evidence="2">Uncharacterized protein</fullName>
    </submittedName>
</protein>
<evidence type="ECO:0000313" key="3">
    <source>
        <dbReference type="Proteomes" id="UP000199155"/>
    </source>
</evidence>
<dbReference type="Proteomes" id="UP000199155">
    <property type="component" value="Unassembled WGS sequence"/>
</dbReference>
<keyword evidence="3" id="KW-1185">Reference proteome</keyword>
<reference evidence="2 3" key="1">
    <citation type="submission" date="2016-10" db="EMBL/GenBank/DDBJ databases">
        <authorList>
            <person name="de Groot N.N."/>
        </authorList>
    </citation>
    <scope>NUCLEOTIDE SEQUENCE [LARGE SCALE GENOMIC DNA]</scope>
    <source>
        <strain evidence="2 3">CGMCC 4.5727</strain>
    </source>
</reference>
<gene>
    <name evidence="2" type="ORF">SAMN05421806_12537</name>
</gene>